<gene>
    <name evidence="3" type="ORF">PQU95_02065</name>
</gene>
<organism evidence="3 4">
    <name type="scientific">Vogesella aquatica</name>
    <dbReference type="NCBI Taxonomy" id="2984206"/>
    <lineage>
        <taxon>Bacteria</taxon>
        <taxon>Pseudomonadati</taxon>
        <taxon>Pseudomonadota</taxon>
        <taxon>Betaproteobacteria</taxon>
        <taxon>Neisseriales</taxon>
        <taxon>Chromobacteriaceae</taxon>
        <taxon>Vogesella</taxon>
    </lineage>
</organism>
<dbReference type="PANTHER" id="PTHR43540:SF6">
    <property type="entry name" value="ISOCHORISMATASE-LIKE DOMAIN-CONTAINING PROTEIN"/>
    <property type="match status" value="1"/>
</dbReference>
<dbReference type="Proteomes" id="UP001219956">
    <property type="component" value="Unassembled WGS sequence"/>
</dbReference>
<evidence type="ECO:0000259" key="2">
    <source>
        <dbReference type="Pfam" id="PF00857"/>
    </source>
</evidence>
<accession>A0ABT5IU20</accession>
<evidence type="ECO:0000313" key="4">
    <source>
        <dbReference type="Proteomes" id="UP001219956"/>
    </source>
</evidence>
<feature type="domain" description="Isochorismatase-like" evidence="2">
    <location>
        <begin position="4"/>
        <end position="141"/>
    </location>
</feature>
<evidence type="ECO:0000313" key="3">
    <source>
        <dbReference type="EMBL" id="MDC7716008.1"/>
    </source>
</evidence>
<evidence type="ECO:0000256" key="1">
    <source>
        <dbReference type="ARBA" id="ARBA00022801"/>
    </source>
</evidence>
<comment type="caution">
    <text evidence="3">The sequence shown here is derived from an EMBL/GenBank/DDBJ whole genome shotgun (WGS) entry which is preliminary data.</text>
</comment>
<dbReference type="EMBL" id="JAQQLF010000002">
    <property type="protein sequence ID" value="MDC7716008.1"/>
    <property type="molecule type" value="Genomic_DNA"/>
</dbReference>
<dbReference type="InterPro" id="IPR000868">
    <property type="entry name" value="Isochorismatase-like_dom"/>
</dbReference>
<dbReference type="InterPro" id="IPR050272">
    <property type="entry name" value="Isochorismatase-like_hydrls"/>
</dbReference>
<dbReference type="PANTHER" id="PTHR43540">
    <property type="entry name" value="PEROXYUREIDOACRYLATE/UREIDOACRYLATE AMIDOHYDROLASE-RELATED"/>
    <property type="match status" value="1"/>
</dbReference>
<keyword evidence="4" id="KW-1185">Reference proteome</keyword>
<dbReference type="Pfam" id="PF00857">
    <property type="entry name" value="Isochorismatase"/>
    <property type="match status" value="1"/>
</dbReference>
<proteinExistence type="predicted"/>
<keyword evidence="1" id="KW-0378">Hydrolase</keyword>
<sequence length="191" mass="20681">MSASALIVIDVQQSFLHRPYWDQAELPAFRQAVLALIAGARARGVPVIYVLHEDGDGPFAAASGHVQPMDWLPLAPDVTFTKHVHNAFTDTGLQAWLAARGINRLIISGIRTEQCCETTTRVGSDLGFAVDYVTEATLTFAMTHPRSGRVFSADDIRQRTELVLAGRFADIHTVASVLARLDAAAANQATL</sequence>
<dbReference type="SUPFAM" id="SSF52499">
    <property type="entry name" value="Isochorismatase-like hydrolases"/>
    <property type="match status" value="1"/>
</dbReference>
<dbReference type="Gene3D" id="3.40.50.850">
    <property type="entry name" value="Isochorismatase-like"/>
    <property type="match status" value="1"/>
</dbReference>
<dbReference type="RefSeq" id="WP_272750458.1">
    <property type="nucleotide sequence ID" value="NZ_JAQQLF010000002.1"/>
</dbReference>
<reference evidence="3 4" key="1">
    <citation type="submission" date="2023-01" db="EMBL/GenBank/DDBJ databases">
        <title>Novel species of the genus Vogesella isolated from rivers.</title>
        <authorList>
            <person name="Lu H."/>
        </authorList>
    </citation>
    <scope>NUCLEOTIDE SEQUENCE [LARGE SCALE GENOMIC DNA]</scope>
    <source>
        <strain evidence="3 4">DC21W</strain>
    </source>
</reference>
<name>A0ABT5IU20_9NEIS</name>
<dbReference type="InterPro" id="IPR036380">
    <property type="entry name" value="Isochorismatase-like_sf"/>
</dbReference>
<protein>
    <submittedName>
        <fullName evidence="3">Isochorismatase family protein</fullName>
    </submittedName>
</protein>